<reference evidence="1 2" key="2">
    <citation type="journal article" date="2022" name="Mol. Ecol. Resour.">
        <title>The genomes of chicory, endive, great burdock and yacon provide insights into Asteraceae paleo-polyploidization history and plant inulin production.</title>
        <authorList>
            <person name="Fan W."/>
            <person name="Wang S."/>
            <person name="Wang H."/>
            <person name="Wang A."/>
            <person name="Jiang F."/>
            <person name="Liu H."/>
            <person name="Zhao H."/>
            <person name="Xu D."/>
            <person name="Zhang Y."/>
        </authorList>
    </citation>
    <scope>NUCLEOTIDE SEQUENCE [LARGE SCALE GENOMIC DNA]</scope>
    <source>
        <strain evidence="2">cv. Yunnan</strain>
        <tissue evidence="1">Leaves</tissue>
    </source>
</reference>
<protein>
    <submittedName>
        <fullName evidence="1">Uncharacterized protein</fullName>
    </submittedName>
</protein>
<reference evidence="2" key="1">
    <citation type="journal article" date="2022" name="Mol. Ecol. Resour.">
        <title>The genomes of chicory, endive, great burdock and yacon provide insights into Asteraceae palaeo-polyploidization history and plant inulin production.</title>
        <authorList>
            <person name="Fan W."/>
            <person name="Wang S."/>
            <person name="Wang H."/>
            <person name="Wang A."/>
            <person name="Jiang F."/>
            <person name="Liu H."/>
            <person name="Zhao H."/>
            <person name="Xu D."/>
            <person name="Zhang Y."/>
        </authorList>
    </citation>
    <scope>NUCLEOTIDE SEQUENCE [LARGE SCALE GENOMIC DNA]</scope>
    <source>
        <strain evidence="2">cv. Yunnan</strain>
    </source>
</reference>
<organism evidence="1 2">
    <name type="scientific">Smallanthus sonchifolius</name>
    <dbReference type="NCBI Taxonomy" id="185202"/>
    <lineage>
        <taxon>Eukaryota</taxon>
        <taxon>Viridiplantae</taxon>
        <taxon>Streptophyta</taxon>
        <taxon>Embryophyta</taxon>
        <taxon>Tracheophyta</taxon>
        <taxon>Spermatophyta</taxon>
        <taxon>Magnoliopsida</taxon>
        <taxon>eudicotyledons</taxon>
        <taxon>Gunneridae</taxon>
        <taxon>Pentapetalae</taxon>
        <taxon>asterids</taxon>
        <taxon>campanulids</taxon>
        <taxon>Asterales</taxon>
        <taxon>Asteraceae</taxon>
        <taxon>Asteroideae</taxon>
        <taxon>Heliantheae alliance</taxon>
        <taxon>Millerieae</taxon>
        <taxon>Smallanthus</taxon>
    </lineage>
</organism>
<proteinExistence type="predicted"/>
<dbReference type="EMBL" id="CM042032">
    <property type="protein sequence ID" value="KAI3777132.1"/>
    <property type="molecule type" value="Genomic_DNA"/>
</dbReference>
<comment type="caution">
    <text evidence="1">The sequence shown here is derived from an EMBL/GenBank/DDBJ whole genome shotgun (WGS) entry which is preliminary data.</text>
</comment>
<keyword evidence="2" id="KW-1185">Reference proteome</keyword>
<evidence type="ECO:0000313" key="2">
    <source>
        <dbReference type="Proteomes" id="UP001056120"/>
    </source>
</evidence>
<dbReference type="Proteomes" id="UP001056120">
    <property type="component" value="Linkage Group LG15"/>
</dbReference>
<name>A0ACB9G2W9_9ASTR</name>
<sequence length="103" mass="11983">MRKVATYFVEALARRIYRLYPKLPQDLPVFRYLLKMHFYETCLYLKFAHFKANQAILEAFVGKKKVYVIDFSMKQGMQCTTLMQALALRPGGPPTFRLTGIGL</sequence>
<gene>
    <name evidence="1" type="ORF">L1987_46926</name>
</gene>
<evidence type="ECO:0000313" key="1">
    <source>
        <dbReference type="EMBL" id="KAI3777132.1"/>
    </source>
</evidence>
<accession>A0ACB9G2W9</accession>